<keyword evidence="9" id="KW-1185">Reference proteome</keyword>
<feature type="domain" description="B30.2/SPRY" evidence="7">
    <location>
        <begin position="274"/>
        <end position="465"/>
    </location>
</feature>
<organism evidence="8 9">
    <name type="scientific">Solea senegalensis</name>
    <name type="common">Senegalese sole</name>
    <dbReference type="NCBI Taxonomy" id="28829"/>
    <lineage>
        <taxon>Eukaryota</taxon>
        <taxon>Metazoa</taxon>
        <taxon>Chordata</taxon>
        <taxon>Craniata</taxon>
        <taxon>Vertebrata</taxon>
        <taxon>Euteleostomi</taxon>
        <taxon>Actinopterygii</taxon>
        <taxon>Neopterygii</taxon>
        <taxon>Teleostei</taxon>
        <taxon>Neoteleostei</taxon>
        <taxon>Acanthomorphata</taxon>
        <taxon>Carangaria</taxon>
        <taxon>Pleuronectiformes</taxon>
        <taxon>Pleuronectoidei</taxon>
        <taxon>Soleidae</taxon>
        <taxon>Solea</taxon>
    </lineage>
</organism>
<gene>
    <name evidence="8" type="ORF">JOB18_012141</name>
</gene>
<dbReference type="Pfam" id="PF00622">
    <property type="entry name" value="SPRY"/>
    <property type="match status" value="1"/>
</dbReference>
<proteinExistence type="predicted"/>
<dbReference type="PROSITE" id="PS50089">
    <property type="entry name" value="ZF_RING_2"/>
    <property type="match status" value="1"/>
</dbReference>
<evidence type="ECO:0000259" key="5">
    <source>
        <dbReference type="PROSITE" id="PS50089"/>
    </source>
</evidence>
<dbReference type="SMART" id="SM00449">
    <property type="entry name" value="SPRY"/>
    <property type="match status" value="1"/>
</dbReference>
<dbReference type="InterPro" id="IPR003877">
    <property type="entry name" value="SPRY_dom"/>
</dbReference>
<feature type="domain" description="RING-type" evidence="5">
    <location>
        <begin position="11"/>
        <end position="51"/>
    </location>
</feature>
<dbReference type="Pfam" id="PF13765">
    <property type="entry name" value="PRY"/>
    <property type="match status" value="1"/>
</dbReference>
<evidence type="ECO:0000259" key="6">
    <source>
        <dbReference type="PROSITE" id="PS50119"/>
    </source>
</evidence>
<dbReference type="AlphaFoldDB" id="A0AAV6QSS0"/>
<dbReference type="InterPro" id="IPR000315">
    <property type="entry name" value="Znf_B-box"/>
</dbReference>
<accession>A0AAV6QSS0</accession>
<dbReference type="SMART" id="SM00336">
    <property type="entry name" value="BBOX"/>
    <property type="match status" value="1"/>
</dbReference>
<evidence type="ECO:0000256" key="4">
    <source>
        <dbReference type="PROSITE-ProRule" id="PRU00024"/>
    </source>
</evidence>
<dbReference type="SMART" id="SM00184">
    <property type="entry name" value="RING"/>
    <property type="match status" value="1"/>
</dbReference>
<dbReference type="Proteomes" id="UP000693946">
    <property type="component" value="Linkage Group LG3"/>
</dbReference>
<evidence type="ECO:0000313" key="8">
    <source>
        <dbReference type="EMBL" id="KAG7496115.1"/>
    </source>
</evidence>
<dbReference type="PANTHER" id="PTHR24103">
    <property type="entry name" value="E3 UBIQUITIN-PROTEIN LIGASE TRIM"/>
    <property type="match status" value="1"/>
</dbReference>
<reference evidence="8 9" key="1">
    <citation type="journal article" date="2021" name="Sci. Rep.">
        <title>Chromosome anchoring in Senegalese sole (Solea senegalensis) reveals sex-associated markers and genome rearrangements in flatfish.</title>
        <authorList>
            <person name="Guerrero-Cozar I."/>
            <person name="Gomez-Garrido J."/>
            <person name="Berbel C."/>
            <person name="Martinez-Blanch J.F."/>
            <person name="Alioto T."/>
            <person name="Claros M.G."/>
            <person name="Gagnaire P.A."/>
            <person name="Manchado M."/>
        </authorList>
    </citation>
    <scope>NUCLEOTIDE SEQUENCE [LARGE SCALE GENOMIC DNA]</scope>
    <source>
        <strain evidence="8">Sse05_10M</strain>
    </source>
</reference>
<keyword evidence="3" id="KW-0862">Zinc</keyword>
<evidence type="ECO:0000256" key="2">
    <source>
        <dbReference type="ARBA" id="ARBA00022771"/>
    </source>
</evidence>
<dbReference type="PROSITE" id="PS00518">
    <property type="entry name" value="ZF_RING_1"/>
    <property type="match status" value="1"/>
</dbReference>
<dbReference type="InterPro" id="IPR050143">
    <property type="entry name" value="TRIM/RBCC"/>
</dbReference>
<dbReference type="GO" id="GO:0008270">
    <property type="term" value="F:zinc ion binding"/>
    <property type="evidence" value="ECO:0007669"/>
    <property type="project" value="UniProtKB-KW"/>
</dbReference>
<evidence type="ECO:0000256" key="3">
    <source>
        <dbReference type="ARBA" id="ARBA00022833"/>
    </source>
</evidence>
<dbReference type="InterPro" id="IPR001841">
    <property type="entry name" value="Znf_RING"/>
</dbReference>
<dbReference type="Pfam" id="PF13445">
    <property type="entry name" value="zf-RING_UBOX"/>
    <property type="match status" value="1"/>
</dbReference>
<dbReference type="Pfam" id="PF00643">
    <property type="entry name" value="zf-B_box"/>
    <property type="match status" value="1"/>
</dbReference>
<sequence length="470" mass="54178">MAHRLKQGLTCPVCFDIFKDPVVLSCSHSFCKDCLQTWWADKVIRECPVCKRTTESEPLCNLTLKNLCEDFSQEVSLRENATSAPGDGCSLHSEKLRLFCLDHQQPVCVVCRDSKTHAKHRFRPIDEAAEEYRKRLRESLKPLQEKLERMSQVQVDWDLMEKEIKMQAQIAETRIKEEFKRLRCFLQQEEVTRIAALKMEEGQKSSVMRLRIRTLKGEISALSEAIRTTEQELKTVDVAFLHNFKATVKKVKQQPQQGDPQLAPGSLLDIAKHTGNLAYKIWDEMKDMVTYTPVILDPNTAERHLQLGEDLRSVTYDEKELARLKNPDRFDCFFTVLGSESINSGTLTWDVKVTEDANWAVGVITESGNRWGDVQTGTWEVWFDDNKYKAFAPPHTDKVLSVKKTIQRIQVHLDWNRGKLSFSDPLTNTNIYTFSQTFTERLFPFINTQSKTPLSILPVKIKVEFCPVDK</sequence>
<keyword evidence="1" id="KW-0479">Metal-binding</keyword>
<keyword evidence="2 4" id="KW-0863">Zinc-finger</keyword>
<dbReference type="InterPro" id="IPR027370">
    <property type="entry name" value="Znf-RING_euk"/>
</dbReference>
<name>A0AAV6QSS0_SOLSE</name>
<dbReference type="InterPro" id="IPR001870">
    <property type="entry name" value="B30.2/SPRY"/>
</dbReference>
<dbReference type="InterPro" id="IPR017907">
    <property type="entry name" value="Znf_RING_CS"/>
</dbReference>
<evidence type="ECO:0000256" key="1">
    <source>
        <dbReference type="ARBA" id="ARBA00022723"/>
    </source>
</evidence>
<dbReference type="InterPro" id="IPR006574">
    <property type="entry name" value="PRY"/>
</dbReference>
<dbReference type="SMART" id="SM00589">
    <property type="entry name" value="PRY"/>
    <property type="match status" value="1"/>
</dbReference>
<evidence type="ECO:0000259" key="7">
    <source>
        <dbReference type="PROSITE" id="PS50188"/>
    </source>
</evidence>
<dbReference type="PROSITE" id="PS50119">
    <property type="entry name" value="ZF_BBOX"/>
    <property type="match status" value="1"/>
</dbReference>
<dbReference type="PROSITE" id="PS50188">
    <property type="entry name" value="B302_SPRY"/>
    <property type="match status" value="1"/>
</dbReference>
<evidence type="ECO:0000313" key="9">
    <source>
        <dbReference type="Proteomes" id="UP000693946"/>
    </source>
</evidence>
<dbReference type="EMBL" id="JAGKHQ010000015">
    <property type="protein sequence ID" value="KAG7496115.1"/>
    <property type="molecule type" value="Genomic_DNA"/>
</dbReference>
<protein>
    <submittedName>
        <fullName evidence="8">Zinc-binding protein A33-like</fullName>
    </submittedName>
</protein>
<feature type="domain" description="B box-type" evidence="6">
    <location>
        <begin position="89"/>
        <end position="125"/>
    </location>
</feature>
<comment type="caution">
    <text evidence="8">The sequence shown here is derived from an EMBL/GenBank/DDBJ whole genome shotgun (WGS) entry which is preliminary data.</text>
</comment>